<reference evidence="5 6" key="1">
    <citation type="submission" date="2014-04" db="EMBL/GenBank/DDBJ databases">
        <title>Draft Genome Sequence of Synergistes jonesii.</title>
        <authorList>
            <person name="Coil D.A."/>
            <person name="Eisen J.A."/>
            <person name="Holland-Moritz H.E."/>
        </authorList>
    </citation>
    <scope>NUCLEOTIDE SEQUENCE [LARGE SCALE GENOMIC DNA]</scope>
    <source>
        <strain evidence="5 6">78-1</strain>
    </source>
</reference>
<dbReference type="AlphaFoldDB" id="A0A073IRV5"/>
<organism evidence="5 6">
    <name type="scientific">Synergistes jonesii</name>
    <dbReference type="NCBI Taxonomy" id="2754"/>
    <lineage>
        <taxon>Bacteria</taxon>
        <taxon>Thermotogati</taxon>
        <taxon>Synergistota</taxon>
        <taxon>Synergistia</taxon>
        <taxon>Synergistales</taxon>
        <taxon>Synergistaceae</taxon>
        <taxon>Synergistes</taxon>
    </lineage>
</organism>
<evidence type="ECO:0000256" key="1">
    <source>
        <dbReference type="ARBA" id="ARBA00022448"/>
    </source>
</evidence>
<dbReference type="GO" id="GO:0005524">
    <property type="term" value="F:ATP binding"/>
    <property type="evidence" value="ECO:0007669"/>
    <property type="project" value="UniProtKB-KW"/>
</dbReference>
<dbReference type="InterPro" id="IPR017871">
    <property type="entry name" value="ABC_transporter-like_CS"/>
</dbReference>
<evidence type="ECO:0000313" key="5">
    <source>
        <dbReference type="EMBL" id="KEJ92305.1"/>
    </source>
</evidence>
<dbReference type="CDD" id="cd03255">
    <property type="entry name" value="ABC_MJ0796_LolCDE_FtsE"/>
    <property type="match status" value="1"/>
</dbReference>
<dbReference type="PROSITE" id="PS50893">
    <property type="entry name" value="ABC_TRANSPORTER_2"/>
    <property type="match status" value="1"/>
</dbReference>
<accession>A0A073IRV5</accession>
<feature type="domain" description="ABC transporter" evidence="4">
    <location>
        <begin position="5"/>
        <end position="228"/>
    </location>
</feature>
<keyword evidence="6" id="KW-1185">Reference proteome</keyword>
<dbReference type="Proteomes" id="UP000027665">
    <property type="component" value="Unassembled WGS sequence"/>
</dbReference>
<dbReference type="PATRIC" id="fig|2754.20.peg.121"/>
<dbReference type="GO" id="GO:0022857">
    <property type="term" value="F:transmembrane transporter activity"/>
    <property type="evidence" value="ECO:0007669"/>
    <property type="project" value="TreeGrafter"/>
</dbReference>
<dbReference type="RefSeq" id="WP_037976043.1">
    <property type="nucleotide sequence ID" value="NZ_JMKI01000031.1"/>
</dbReference>
<dbReference type="STRING" id="2754.EH55_04700"/>
<gene>
    <name evidence="5" type="ORF">EH55_04700</name>
</gene>
<dbReference type="Gene3D" id="3.40.50.300">
    <property type="entry name" value="P-loop containing nucleotide triphosphate hydrolases"/>
    <property type="match status" value="1"/>
</dbReference>
<dbReference type="InterPro" id="IPR015854">
    <property type="entry name" value="ABC_transpr_LolD-like"/>
</dbReference>
<dbReference type="InterPro" id="IPR027417">
    <property type="entry name" value="P-loop_NTPase"/>
</dbReference>
<comment type="caution">
    <text evidence="5">The sequence shown here is derived from an EMBL/GenBank/DDBJ whole genome shotgun (WGS) entry which is preliminary data.</text>
</comment>
<keyword evidence="3 5" id="KW-0067">ATP-binding</keyword>
<dbReference type="PROSITE" id="PS00211">
    <property type="entry name" value="ABC_TRANSPORTER_1"/>
    <property type="match status" value="1"/>
</dbReference>
<evidence type="ECO:0000259" key="4">
    <source>
        <dbReference type="PROSITE" id="PS50893"/>
    </source>
</evidence>
<evidence type="ECO:0000313" key="6">
    <source>
        <dbReference type="Proteomes" id="UP000027665"/>
    </source>
</evidence>
<dbReference type="GeneID" id="90983599"/>
<name>A0A073IRV5_9BACT</name>
<dbReference type="eggNOG" id="COG1136">
    <property type="taxonomic scope" value="Bacteria"/>
</dbReference>
<evidence type="ECO:0000256" key="3">
    <source>
        <dbReference type="ARBA" id="ARBA00022840"/>
    </source>
</evidence>
<dbReference type="Pfam" id="PF00005">
    <property type="entry name" value="ABC_tran"/>
    <property type="match status" value="1"/>
</dbReference>
<dbReference type="InterPro" id="IPR003593">
    <property type="entry name" value="AAA+_ATPase"/>
</dbReference>
<sequence length="228" mass="24390">MEPVLKLKDICKEYRRGGAPFFAVDHASLEVEPGGYVNIIGRSGSGKSTLLNIAAGMLPPTSGVAELGGVSLTGKDDAELSRIRNDGIGFIPQGVSALPALTVLENVMLPFCLYPHDGDGEGYARLLLDRFGVADLADAWPGELSGGELRRVLIARALINRPQIVIADEPTSDLDVRSTRDVMEAFAKLNADGTTLLIVSHDLDALKYGKRVYTMSEGRLAEGNRLAL</sequence>
<dbReference type="OrthoDB" id="9802264at2"/>
<dbReference type="EMBL" id="JMKI01000031">
    <property type="protein sequence ID" value="KEJ92305.1"/>
    <property type="molecule type" value="Genomic_DNA"/>
</dbReference>
<dbReference type="SMART" id="SM00382">
    <property type="entry name" value="AAA"/>
    <property type="match status" value="1"/>
</dbReference>
<dbReference type="GO" id="GO:0005886">
    <property type="term" value="C:plasma membrane"/>
    <property type="evidence" value="ECO:0007669"/>
    <property type="project" value="TreeGrafter"/>
</dbReference>
<proteinExistence type="predicted"/>
<dbReference type="PANTHER" id="PTHR24220">
    <property type="entry name" value="IMPORT ATP-BINDING PROTEIN"/>
    <property type="match status" value="1"/>
</dbReference>
<dbReference type="InterPro" id="IPR017911">
    <property type="entry name" value="MacB-like_ATP-bd"/>
</dbReference>
<protein>
    <submittedName>
        <fullName evidence="5">ABC transporter ATP-binding protein</fullName>
    </submittedName>
</protein>
<dbReference type="PANTHER" id="PTHR24220:SF662">
    <property type="entry name" value="ABC TRANSPORTER ATP-BINDING PROTEIN"/>
    <property type="match status" value="1"/>
</dbReference>
<dbReference type="SUPFAM" id="SSF52540">
    <property type="entry name" value="P-loop containing nucleoside triphosphate hydrolases"/>
    <property type="match status" value="1"/>
</dbReference>
<evidence type="ECO:0000256" key="2">
    <source>
        <dbReference type="ARBA" id="ARBA00022741"/>
    </source>
</evidence>
<keyword evidence="1" id="KW-0813">Transport</keyword>
<dbReference type="GO" id="GO:0016887">
    <property type="term" value="F:ATP hydrolysis activity"/>
    <property type="evidence" value="ECO:0007669"/>
    <property type="project" value="InterPro"/>
</dbReference>
<dbReference type="InterPro" id="IPR003439">
    <property type="entry name" value="ABC_transporter-like_ATP-bd"/>
</dbReference>
<keyword evidence="2" id="KW-0547">Nucleotide-binding</keyword>